<dbReference type="OrthoDB" id="9948461at2759"/>
<evidence type="ECO:0000313" key="1">
    <source>
        <dbReference type="EMBL" id="KNC71236.1"/>
    </source>
</evidence>
<gene>
    <name evidence="1" type="ORF">SARC_16228</name>
</gene>
<keyword evidence="2" id="KW-1185">Reference proteome</keyword>
<evidence type="ECO:0000313" key="2">
    <source>
        <dbReference type="Proteomes" id="UP000054560"/>
    </source>
</evidence>
<accession>A0A0L0F3P6</accession>
<dbReference type="STRING" id="667725.A0A0L0F3P6"/>
<dbReference type="AlphaFoldDB" id="A0A0L0F3P6"/>
<dbReference type="EMBL" id="KQ249214">
    <property type="protein sequence ID" value="KNC71236.1"/>
    <property type="molecule type" value="Genomic_DNA"/>
</dbReference>
<dbReference type="RefSeq" id="XP_014145138.1">
    <property type="nucleotide sequence ID" value="XM_014289663.1"/>
</dbReference>
<dbReference type="SUPFAM" id="SSF56112">
    <property type="entry name" value="Protein kinase-like (PK-like)"/>
    <property type="match status" value="1"/>
</dbReference>
<organism evidence="1 2">
    <name type="scientific">Sphaeroforma arctica JP610</name>
    <dbReference type="NCBI Taxonomy" id="667725"/>
    <lineage>
        <taxon>Eukaryota</taxon>
        <taxon>Ichthyosporea</taxon>
        <taxon>Ichthyophonida</taxon>
        <taxon>Sphaeroforma</taxon>
    </lineage>
</organism>
<protein>
    <recommendedName>
        <fullName evidence="3">Protein kinase domain-containing protein</fullName>
    </recommendedName>
</protein>
<feature type="non-terminal residue" evidence="1">
    <location>
        <position position="1"/>
    </location>
</feature>
<dbReference type="GeneID" id="25916732"/>
<dbReference type="Gene3D" id="1.10.510.10">
    <property type="entry name" value="Transferase(Phosphotransferase) domain 1"/>
    <property type="match status" value="1"/>
</dbReference>
<proteinExistence type="predicted"/>
<reference evidence="1 2" key="1">
    <citation type="submission" date="2011-02" db="EMBL/GenBank/DDBJ databases">
        <title>The Genome Sequence of Sphaeroforma arctica JP610.</title>
        <authorList>
            <consortium name="The Broad Institute Genome Sequencing Platform"/>
            <person name="Russ C."/>
            <person name="Cuomo C."/>
            <person name="Young S.K."/>
            <person name="Zeng Q."/>
            <person name="Gargeya S."/>
            <person name="Alvarado L."/>
            <person name="Berlin A."/>
            <person name="Chapman S.B."/>
            <person name="Chen Z."/>
            <person name="Freedman E."/>
            <person name="Gellesch M."/>
            <person name="Goldberg J."/>
            <person name="Griggs A."/>
            <person name="Gujja S."/>
            <person name="Heilman E."/>
            <person name="Heiman D."/>
            <person name="Howarth C."/>
            <person name="Mehta T."/>
            <person name="Neiman D."/>
            <person name="Pearson M."/>
            <person name="Roberts A."/>
            <person name="Saif S."/>
            <person name="Shea T."/>
            <person name="Shenoy N."/>
            <person name="Sisk P."/>
            <person name="Stolte C."/>
            <person name="Sykes S."/>
            <person name="White J."/>
            <person name="Yandava C."/>
            <person name="Burger G."/>
            <person name="Gray M.W."/>
            <person name="Holland P.W.H."/>
            <person name="King N."/>
            <person name="Lang F.B.F."/>
            <person name="Roger A.J."/>
            <person name="Ruiz-Trillo I."/>
            <person name="Haas B."/>
            <person name="Nusbaum C."/>
            <person name="Birren B."/>
        </authorList>
    </citation>
    <scope>NUCLEOTIDE SEQUENCE [LARGE SCALE GENOMIC DNA]</scope>
    <source>
        <strain evidence="1 2">JP610</strain>
    </source>
</reference>
<evidence type="ECO:0008006" key="3">
    <source>
        <dbReference type="Google" id="ProtNLM"/>
    </source>
</evidence>
<name>A0A0L0F3P6_9EUKA</name>
<sequence>ALMQSLLTKDPTQRYDCDQALAHPWVRENGTASEANIQTKIMNGLTAIFEHNKFELAAMRLLAEASSDSEYQQILQNFQHADK</sequence>
<dbReference type="Proteomes" id="UP000054560">
    <property type="component" value="Unassembled WGS sequence"/>
</dbReference>
<dbReference type="InterPro" id="IPR011009">
    <property type="entry name" value="Kinase-like_dom_sf"/>
</dbReference>